<proteinExistence type="predicted"/>
<keyword evidence="3" id="KW-1185">Reference proteome</keyword>
<reference evidence="2 3" key="1">
    <citation type="submission" date="2017-11" db="EMBL/GenBank/DDBJ databases">
        <title>De-novo sequencing of pomegranate (Punica granatum L.) genome.</title>
        <authorList>
            <person name="Akparov Z."/>
            <person name="Amiraslanov A."/>
            <person name="Hajiyeva S."/>
            <person name="Abbasov M."/>
            <person name="Kaur K."/>
            <person name="Hamwieh A."/>
            <person name="Solovyev V."/>
            <person name="Salamov A."/>
            <person name="Braich B."/>
            <person name="Kosarev P."/>
            <person name="Mahmoud A."/>
            <person name="Hajiyev E."/>
            <person name="Babayeva S."/>
            <person name="Izzatullayeva V."/>
            <person name="Mammadov A."/>
            <person name="Mammadov A."/>
            <person name="Sharifova S."/>
            <person name="Ojaghi J."/>
            <person name="Eynullazada K."/>
            <person name="Bayramov B."/>
            <person name="Abdulazimova A."/>
            <person name="Shahmuradov I."/>
        </authorList>
    </citation>
    <scope>NUCLEOTIDE SEQUENCE [LARGE SCALE GENOMIC DNA]</scope>
    <source>
        <strain evidence="3">cv. AG2017</strain>
        <tissue evidence="2">Leaf</tissue>
    </source>
</reference>
<accession>A0A2I0I0C2</accession>
<evidence type="ECO:0000313" key="3">
    <source>
        <dbReference type="Proteomes" id="UP000233551"/>
    </source>
</evidence>
<evidence type="ECO:0000313" key="2">
    <source>
        <dbReference type="EMBL" id="PKI37411.1"/>
    </source>
</evidence>
<dbReference type="Proteomes" id="UP000233551">
    <property type="component" value="Unassembled WGS sequence"/>
</dbReference>
<sequence>MCVVVLWKKISLEISKANAGRNLLELQESAKTEFQANQTSHHSHEEAAAPDLIALGDLGPAKEGKTEQQNKQKAGSDRAENKGKERRRDLSRLGARQRGNCGGKETSSSGARMGAWQAAAMMIRLRGVLDDPQDIKRHLEEL</sequence>
<organism evidence="2 3">
    <name type="scientific">Punica granatum</name>
    <name type="common">Pomegranate</name>
    <dbReference type="NCBI Taxonomy" id="22663"/>
    <lineage>
        <taxon>Eukaryota</taxon>
        <taxon>Viridiplantae</taxon>
        <taxon>Streptophyta</taxon>
        <taxon>Embryophyta</taxon>
        <taxon>Tracheophyta</taxon>
        <taxon>Spermatophyta</taxon>
        <taxon>Magnoliopsida</taxon>
        <taxon>eudicotyledons</taxon>
        <taxon>Gunneridae</taxon>
        <taxon>Pentapetalae</taxon>
        <taxon>rosids</taxon>
        <taxon>malvids</taxon>
        <taxon>Myrtales</taxon>
        <taxon>Lythraceae</taxon>
        <taxon>Punica</taxon>
    </lineage>
</organism>
<gene>
    <name evidence="2" type="ORF">CRG98_042197</name>
</gene>
<feature type="region of interest" description="Disordered" evidence="1">
    <location>
        <begin position="34"/>
        <end position="113"/>
    </location>
</feature>
<comment type="caution">
    <text evidence="2">The sequence shown here is derived from an EMBL/GenBank/DDBJ whole genome shotgun (WGS) entry which is preliminary data.</text>
</comment>
<feature type="compositionally biased region" description="Basic and acidic residues" evidence="1">
    <location>
        <begin position="60"/>
        <end position="91"/>
    </location>
</feature>
<evidence type="ECO:0000256" key="1">
    <source>
        <dbReference type="SAM" id="MobiDB-lite"/>
    </source>
</evidence>
<name>A0A2I0I0C2_PUNGR</name>
<dbReference type="AlphaFoldDB" id="A0A2I0I0C2"/>
<protein>
    <submittedName>
        <fullName evidence="2">Uncharacterized protein</fullName>
    </submittedName>
</protein>
<dbReference type="EMBL" id="PGOL01004405">
    <property type="protein sequence ID" value="PKI37411.1"/>
    <property type="molecule type" value="Genomic_DNA"/>
</dbReference>